<dbReference type="InterPro" id="IPR005467">
    <property type="entry name" value="His_kinase_dom"/>
</dbReference>
<evidence type="ECO:0000256" key="7">
    <source>
        <dbReference type="ARBA" id="ARBA00022692"/>
    </source>
</evidence>
<keyword evidence="9" id="KW-0418">Kinase</keyword>
<dbReference type="InterPro" id="IPR003660">
    <property type="entry name" value="HAMP_dom"/>
</dbReference>
<dbReference type="GO" id="GO:0005886">
    <property type="term" value="C:plasma membrane"/>
    <property type="evidence" value="ECO:0007669"/>
    <property type="project" value="UniProtKB-SubCell"/>
</dbReference>
<dbReference type="RefSeq" id="WP_106059557.1">
    <property type="nucleotide sequence ID" value="NZ_PVXQ01000013.1"/>
</dbReference>
<dbReference type="Pfam" id="PF02518">
    <property type="entry name" value="HATPase_c"/>
    <property type="match status" value="1"/>
</dbReference>
<evidence type="ECO:0000256" key="13">
    <source>
        <dbReference type="ARBA" id="ARBA00023136"/>
    </source>
</evidence>
<feature type="transmembrane region" description="Helical" evidence="14">
    <location>
        <begin position="6"/>
        <end position="25"/>
    </location>
</feature>
<keyword evidence="8" id="KW-0547">Nucleotide-binding</keyword>
<feature type="transmembrane region" description="Helical" evidence="14">
    <location>
        <begin position="128"/>
        <end position="149"/>
    </location>
</feature>
<evidence type="ECO:0000256" key="3">
    <source>
        <dbReference type="ARBA" id="ARBA00012438"/>
    </source>
</evidence>
<dbReference type="InterPro" id="IPR050398">
    <property type="entry name" value="HssS/ArlS-like"/>
</dbReference>
<dbReference type="SMART" id="SM00388">
    <property type="entry name" value="HisKA"/>
    <property type="match status" value="1"/>
</dbReference>
<sequence length="422" mass="47805">MNIKKIVISIIGVFLCLGIALGLTLNHISTDELHITDVNDVLMTAETNWYLDLEEAFDSGKDYGFDFVIVDNNDNVMMTSSEGLNEKLQEAIKKQDTIVDIDIDRKTVGKLIIYNNTQNQIQEVKNKILLCLLVSFIILIGITASYMIYLNQRIIKPFHKLNRFAGNVAAGNLDIPLDMDRGNVLGAFTQSFDIMREELMKARESERKANESKKELVVSLSHDIKTPLASIKVIAELMAVQATEVRQQEKLNTIWKKADQIELLTTNLFNSTLEELSELKVVPTEEESNVLRDMIDGADHNHKVKAFIIPDCIILCDKIRMQQVLDNIISNSYKYAETQIEITLELKDGFLQIHIHDDGDGVSEEEILFVMRKYYRGKNGEGKTGSGIGLYVSKYFMEKMEGELVPENTVKGFLITIFLKLA</sequence>
<feature type="domain" description="Histidine kinase" evidence="15">
    <location>
        <begin position="219"/>
        <end position="422"/>
    </location>
</feature>
<dbReference type="EC" id="2.7.13.3" evidence="3"/>
<dbReference type="CDD" id="cd00082">
    <property type="entry name" value="HisKA"/>
    <property type="match status" value="1"/>
</dbReference>
<dbReference type="PROSITE" id="PS50885">
    <property type="entry name" value="HAMP"/>
    <property type="match status" value="1"/>
</dbReference>
<dbReference type="GO" id="GO:0005524">
    <property type="term" value="F:ATP binding"/>
    <property type="evidence" value="ECO:0007669"/>
    <property type="project" value="UniProtKB-KW"/>
</dbReference>
<dbReference type="Gene3D" id="6.10.340.10">
    <property type="match status" value="1"/>
</dbReference>
<feature type="domain" description="HAMP" evidence="16">
    <location>
        <begin position="152"/>
        <end position="204"/>
    </location>
</feature>
<evidence type="ECO:0000259" key="15">
    <source>
        <dbReference type="PROSITE" id="PS50109"/>
    </source>
</evidence>
<keyword evidence="18" id="KW-1185">Reference proteome</keyword>
<keyword evidence="13 14" id="KW-0472">Membrane</keyword>
<evidence type="ECO:0000256" key="12">
    <source>
        <dbReference type="ARBA" id="ARBA00023012"/>
    </source>
</evidence>
<dbReference type="SUPFAM" id="SSF158472">
    <property type="entry name" value="HAMP domain-like"/>
    <property type="match status" value="1"/>
</dbReference>
<dbReference type="AlphaFoldDB" id="A0A2T0BFW6"/>
<dbReference type="Pfam" id="PF00512">
    <property type="entry name" value="HisKA"/>
    <property type="match status" value="1"/>
</dbReference>
<evidence type="ECO:0000313" key="18">
    <source>
        <dbReference type="Proteomes" id="UP000239471"/>
    </source>
</evidence>
<evidence type="ECO:0000259" key="16">
    <source>
        <dbReference type="PROSITE" id="PS50885"/>
    </source>
</evidence>
<gene>
    <name evidence="17" type="primary">phoR_5</name>
    <name evidence="17" type="ORF">CLVI_15680</name>
</gene>
<evidence type="ECO:0000256" key="9">
    <source>
        <dbReference type="ARBA" id="ARBA00022777"/>
    </source>
</evidence>
<organism evidence="17 18">
    <name type="scientific">Clostridium vincentii</name>
    <dbReference type="NCBI Taxonomy" id="52704"/>
    <lineage>
        <taxon>Bacteria</taxon>
        <taxon>Bacillati</taxon>
        <taxon>Bacillota</taxon>
        <taxon>Clostridia</taxon>
        <taxon>Eubacteriales</taxon>
        <taxon>Clostridiaceae</taxon>
        <taxon>Clostridium</taxon>
    </lineage>
</organism>
<name>A0A2T0BFW6_9CLOT</name>
<keyword evidence="10" id="KW-0067">ATP-binding</keyword>
<keyword evidence="4" id="KW-1003">Cell membrane</keyword>
<keyword evidence="7 14" id="KW-0812">Transmembrane</keyword>
<dbReference type="SUPFAM" id="SSF55874">
    <property type="entry name" value="ATPase domain of HSP90 chaperone/DNA topoisomerase II/histidine kinase"/>
    <property type="match status" value="1"/>
</dbReference>
<evidence type="ECO:0000256" key="14">
    <source>
        <dbReference type="SAM" id="Phobius"/>
    </source>
</evidence>
<accession>A0A2T0BFW6</accession>
<dbReference type="CDD" id="cd06225">
    <property type="entry name" value="HAMP"/>
    <property type="match status" value="1"/>
</dbReference>
<dbReference type="InterPro" id="IPR003594">
    <property type="entry name" value="HATPase_dom"/>
</dbReference>
<dbReference type="InterPro" id="IPR004358">
    <property type="entry name" value="Sig_transdc_His_kin-like_C"/>
</dbReference>
<dbReference type="GO" id="GO:0000155">
    <property type="term" value="F:phosphorelay sensor kinase activity"/>
    <property type="evidence" value="ECO:0007669"/>
    <property type="project" value="InterPro"/>
</dbReference>
<evidence type="ECO:0000256" key="2">
    <source>
        <dbReference type="ARBA" id="ARBA00004651"/>
    </source>
</evidence>
<comment type="caution">
    <text evidence="17">The sequence shown here is derived from an EMBL/GenBank/DDBJ whole genome shotgun (WGS) entry which is preliminary data.</text>
</comment>
<dbReference type="SUPFAM" id="SSF47384">
    <property type="entry name" value="Homodimeric domain of signal transducing histidine kinase"/>
    <property type="match status" value="1"/>
</dbReference>
<dbReference type="PANTHER" id="PTHR45528">
    <property type="entry name" value="SENSOR HISTIDINE KINASE CPXA"/>
    <property type="match status" value="1"/>
</dbReference>
<dbReference type="InterPro" id="IPR036890">
    <property type="entry name" value="HATPase_C_sf"/>
</dbReference>
<evidence type="ECO:0000256" key="10">
    <source>
        <dbReference type="ARBA" id="ARBA00022840"/>
    </source>
</evidence>
<comment type="catalytic activity">
    <reaction evidence="1">
        <text>ATP + protein L-histidine = ADP + protein N-phospho-L-histidine.</text>
        <dbReference type="EC" id="2.7.13.3"/>
    </reaction>
</comment>
<proteinExistence type="predicted"/>
<dbReference type="PRINTS" id="PR00344">
    <property type="entry name" value="BCTRLSENSOR"/>
</dbReference>
<dbReference type="Gene3D" id="1.10.287.130">
    <property type="match status" value="1"/>
</dbReference>
<keyword evidence="6 17" id="KW-0808">Transferase</keyword>
<evidence type="ECO:0000256" key="6">
    <source>
        <dbReference type="ARBA" id="ARBA00022679"/>
    </source>
</evidence>
<evidence type="ECO:0000313" key="17">
    <source>
        <dbReference type="EMBL" id="PRR82758.1"/>
    </source>
</evidence>
<dbReference type="InterPro" id="IPR036097">
    <property type="entry name" value="HisK_dim/P_sf"/>
</dbReference>
<evidence type="ECO:0000256" key="4">
    <source>
        <dbReference type="ARBA" id="ARBA00022475"/>
    </source>
</evidence>
<dbReference type="PANTHER" id="PTHR45528:SF1">
    <property type="entry name" value="SENSOR HISTIDINE KINASE CPXA"/>
    <property type="match status" value="1"/>
</dbReference>
<dbReference type="Gene3D" id="3.30.565.10">
    <property type="entry name" value="Histidine kinase-like ATPase, C-terminal domain"/>
    <property type="match status" value="1"/>
</dbReference>
<dbReference type="SMART" id="SM00304">
    <property type="entry name" value="HAMP"/>
    <property type="match status" value="1"/>
</dbReference>
<keyword evidence="5" id="KW-0597">Phosphoprotein</keyword>
<evidence type="ECO:0000256" key="11">
    <source>
        <dbReference type="ARBA" id="ARBA00022989"/>
    </source>
</evidence>
<dbReference type="EMBL" id="PVXQ01000013">
    <property type="protein sequence ID" value="PRR82758.1"/>
    <property type="molecule type" value="Genomic_DNA"/>
</dbReference>
<dbReference type="OrthoDB" id="9780718at2"/>
<evidence type="ECO:0000256" key="5">
    <source>
        <dbReference type="ARBA" id="ARBA00022553"/>
    </source>
</evidence>
<protein>
    <recommendedName>
        <fullName evidence="3">histidine kinase</fullName>
        <ecNumber evidence="3">2.7.13.3</ecNumber>
    </recommendedName>
</protein>
<evidence type="ECO:0000256" key="8">
    <source>
        <dbReference type="ARBA" id="ARBA00022741"/>
    </source>
</evidence>
<dbReference type="SMART" id="SM00387">
    <property type="entry name" value="HATPase_c"/>
    <property type="match status" value="1"/>
</dbReference>
<keyword evidence="12" id="KW-0902">Two-component regulatory system</keyword>
<comment type="subcellular location">
    <subcellularLocation>
        <location evidence="2">Cell membrane</location>
        <topology evidence="2">Multi-pass membrane protein</topology>
    </subcellularLocation>
</comment>
<reference evidence="17 18" key="1">
    <citation type="submission" date="2018-03" db="EMBL/GenBank/DDBJ databases">
        <title>Genome sequence of Clostridium vincentii DSM 10228.</title>
        <authorList>
            <person name="Poehlein A."/>
            <person name="Daniel R."/>
        </authorList>
    </citation>
    <scope>NUCLEOTIDE SEQUENCE [LARGE SCALE GENOMIC DNA]</scope>
    <source>
        <strain evidence="17 18">DSM 10228</strain>
    </source>
</reference>
<dbReference type="PROSITE" id="PS50109">
    <property type="entry name" value="HIS_KIN"/>
    <property type="match status" value="1"/>
</dbReference>
<evidence type="ECO:0000256" key="1">
    <source>
        <dbReference type="ARBA" id="ARBA00000085"/>
    </source>
</evidence>
<dbReference type="Proteomes" id="UP000239471">
    <property type="component" value="Unassembled WGS sequence"/>
</dbReference>
<dbReference type="InterPro" id="IPR003661">
    <property type="entry name" value="HisK_dim/P_dom"/>
</dbReference>
<keyword evidence="11 14" id="KW-1133">Transmembrane helix</keyword>